<reference evidence="2 3" key="1">
    <citation type="submission" date="2016-10" db="EMBL/GenBank/DDBJ databases">
        <authorList>
            <person name="de Groot N.N."/>
        </authorList>
    </citation>
    <scope>NUCLEOTIDE SEQUENCE [LARGE SCALE GENOMIC DNA]</scope>
    <source>
        <strain evidence="2 3">DSM 14789</strain>
    </source>
</reference>
<feature type="signal peptide" evidence="1">
    <location>
        <begin position="1"/>
        <end position="26"/>
    </location>
</feature>
<keyword evidence="3" id="KW-1185">Reference proteome</keyword>
<dbReference type="STRING" id="119000.SAMN05661010_03648"/>
<organism evidence="2 3">
    <name type="scientific">Modicisalibacter muralis</name>
    <dbReference type="NCBI Taxonomy" id="119000"/>
    <lineage>
        <taxon>Bacteria</taxon>
        <taxon>Pseudomonadati</taxon>
        <taxon>Pseudomonadota</taxon>
        <taxon>Gammaproteobacteria</taxon>
        <taxon>Oceanospirillales</taxon>
        <taxon>Halomonadaceae</taxon>
        <taxon>Modicisalibacter</taxon>
    </lineage>
</organism>
<dbReference type="OrthoDB" id="6165467at2"/>
<accession>A0A1G9RC32</accession>
<protein>
    <submittedName>
        <fullName evidence="2">Uncharacterized protein</fullName>
    </submittedName>
</protein>
<evidence type="ECO:0000313" key="2">
    <source>
        <dbReference type="EMBL" id="SDM20650.1"/>
    </source>
</evidence>
<evidence type="ECO:0000256" key="1">
    <source>
        <dbReference type="SAM" id="SignalP"/>
    </source>
</evidence>
<dbReference type="RefSeq" id="WP_089730701.1">
    <property type="nucleotide sequence ID" value="NZ_FNGI01000014.1"/>
</dbReference>
<dbReference type="EMBL" id="FNGI01000014">
    <property type="protein sequence ID" value="SDM20650.1"/>
    <property type="molecule type" value="Genomic_DNA"/>
</dbReference>
<gene>
    <name evidence="2" type="ORF">SAMN05661010_03648</name>
</gene>
<evidence type="ECO:0000313" key="3">
    <source>
        <dbReference type="Proteomes" id="UP000198654"/>
    </source>
</evidence>
<sequence>MKKLNKLAVAVSTASALMLGVSQAQAFDTSHWDWDLDVDTTVDQNIDINVDLKDPKGLALVEVEQDFDGSLSADSTVTDIDNVAKADKHINFEWEKSFLGHPVAEGSVDIHVDNSDMGLGELGKIESAATAVANNASIETDVQTNLDADQFWDGSGSIDANSYVANIDNMTVDSAATAVGNNLSLDLKTKSASDSILLANIVQVGTGSISANSTITNVDLGVDVPRGFEGPEISSVATAVGNNVSVSVNGLN</sequence>
<dbReference type="Proteomes" id="UP000198654">
    <property type="component" value="Unassembled WGS sequence"/>
</dbReference>
<proteinExistence type="predicted"/>
<dbReference type="AlphaFoldDB" id="A0A1G9RC32"/>
<name>A0A1G9RC32_9GAMM</name>
<keyword evidence="1" id="KW-0732">Signal</keyword>
<feature type="chain" id="PRO_5011478571" evidence="1">
    <location>
        <begin position="27"/>
        <end position="252"/>
    </location>
</feature>